<sequence>MEKGKLDPRLRLIQQAPIKGKTVLLRVDHNVVKNGQIKDPYRIDATIGTLYAIAAGGGKPILITHVGRPKDKKTGNIVCREGESITPIVRYLEQKLPVKIHIQEFPIDPDMGITHMDKSIESALEDLREGKIGMIYLPNSRWFRGEQSKGPEREILAEELSSLADLFVNDAFGSWRAHASTYDIADRLPSFAGILLQKELMNLHRVLEPERPFVAVVAGAKYDTKIGPLKALYKRVDHLILGGLMYNTFLAARYGVDIAGVSDEDRALAMELVELDREENKILEMPYLVESESTEERIEGQYRSIGIDKVREGGDVKYILDIAPESFQDKRVVDVITTAKTIFVNAVMGLMPLFFEGSRALYRLIAENDSTTRLFAGGDTLQELRNLCPGIYMAGLDDPDSYYFTGGGSVLAAIEQGTPYGLKPVEILMDYRRNA</sequence>
<comment type="similarity">
    <text evidence="7">Belongs to the phosphoglycerate kinase family.</text>
</comment>
<dbReference type="Proteomes" id="UP000650524">
    <property type="component" value="Unassembled WGS sequence"/>
</dbReference>
<dbReference type="Pfam" id="PF00162">
    <property type="entry name" value="PGK"/>
    <property type="match status" value="1"/>
</dbReference>
<dbReference type="GO" id="GO:0005829">
    <property type="term" value="C:cytosol"/>
    <property type="evidence" value="ECO:0007669"/>
    <property type="project" value="TreeGrafter"/>
</dbReference>
<accession>A0A8J6MXP8</accession>
<evidence type="ECO:0000256" key="6">
    <source>
        <dbReference type="ARBA" id="ARBA00022840"/>
    </source>
</evidence>
<dbReference type="GO" id="GO:0005524">
    <property type="term" value="F:ATP binding"/>
    <property type="evidence" value="ECO:0007669"/>
    <property type="project" value="UniProtKB-KW"/>
</dbReference>
<dbReference type="Gene3D" id="3.40.50.1260">
    <property type="entry name" value="Phosphoglycerate kinase, N-terminal domain"/>
    <property type="match status" value="2"/>
</dbReference>
<keyword evidence="5 7" id="KW-0418">Kinase</keyword>
<comment type="catalytic activity">
    <reaction evidence="1 7">
        <text>(2R)-3-phosphoglycerate + ATP = (2R)-3-phospho-glyceroyl phosphate + ADP</text>
        <dbReference type="Rhea" id="RHEA:14801"/>
        <dbReference type="ChEBI" id="CHEBI:30616"/>
        <dbReference type="ChEBI" id="CHEBI:57604"/>
        <dbReference type="ChEBI" id="CHEBI:58272"/>
        <dbReference type="ChEBI" id="CHEBI:456216"/>
        <dbReference type="EC" id="2.7.2.3"/>
    </reaction>
</comment>
<dbReference type="GO" id="GO:0043531">
    <property type="term" value="F:ADP binding"/>
    <property type="evidence" value="ECO:0007669"/>
    <property type="project" value="TreeGrafter"/>
</dbReference>
<proteinExistence type="inferred from homology"/>
<dbReference type="GO" id="GO:0004618">
    <property type="term" value="F:phosphoglycerate kinase activity"/>
    <property type="evidence" value="ECO:0007669"/>
    <property type="project" value="UniProtKB-EC"/>
</dbReference>
<reference evidence="8 9" key="1">
    <citation type="submission" date="2020-08" db="EMBL/GenBank/DDBJ databases">
        <title>Bridging the membrane lipid divide: bacteria of the FCB group superphylum have the potential to synthesize archaeal ether lipids.</title>
        <authorList>
            <person name="Villanueva L."/>
            <person name="Von Meijenfeldt F.A.B."/>
            <person name="Westbye A.B."/>
            <person name="Yadav S."/>
            <person name="Hopmans E.C."/>
            <person name="Dutilh B.E."/>
            <person name="Sinninghe Damste J.S."/>
        </authorList>
    </citation>
    <scope>NUCLEOTIDE SEQUENCE [LARGE SCALE GENOMIC DNA]</scope>
    <source>
        <strain evidence="8">NIOZ-UU27</strain>
    </source>
</reference>
<organism evidence="8 9">
    <name type="scientific">Candidatus Desulfacyla euxinica</name>
    <dbReference type="NCBI Taxonomy" id="2841693"/>
    <lineage>
        <taxon>Bacteria</taxon>
        <taxon>Deltaproteobacteria</taxon>
        <taxon>Candidatus Desulfacyla</taxon>
    </lineage>
</organism>
<dbReference type="PANTHER" id="PTHR11406:SF23">
    <property type="entry name" value="PHOSPHOGLYCERATE KINASE 1, CHLOROPLASTIC-RELATED"/>
    <property type="match status" value="1"/>
</dbReference>
<comment type="caution">
    <text evidence="8">The sequence shown here is derived from an EMBL/GenBank/DDBJ whole genome shotgun (WGS) entry which is preliminary data.</text>
</comment>
<dbReference type="GO" id="GO:0006094">
    <property type="term" value="P:gluconeogenesis"/>
    <property type="evidence" value="ECO:0007669"/>
    <property type="project" value="TreeGrafter"/>
</dbReference>
<dbReference type="InterPro" id="IPR001576">
    <property type="entry name" value="Phosphoglycerate_kinase"/>
</dbReference>
<keyword evidence="3 7" id="KW-0808">Transferase</keyword>
<dbReference type="EMBL" id="JACNJD010000158">
    <property type="protein sequence ID" value="MBC8176745.1"/>
    <property type="molecule type" value="Genomic_DNA"/>
</dbReference>
<dbReference type="SUPFAM" id="SSF53748">
    <property type="entry name" value="Phosphoglycerate kinase"/>
    <property type="match status" value="1"/>
</dbReference>
<evidence type="ECO:0000313" key="9">
    <source>
        <dbReference type="Proteomes" id="UP000650524"/>
    </source>
</evidence>
<evidence type="ECO:0000256" key="2">
    <source>
        <dbReference type="ARBA" id="ARBA00013061"/>
    </source>
</evidence>
<dbReference type="PANTHER" id="PTHR11406">
    <property type="entry name" value="PHOSPHOGLYCERATE KINASE"/>
    <property type="match status" value="1"/>
</dbReference>
<evidence type="ECO:0000256" key="3">
    <source>
        <dbReference type="ARBA" id="ARBA00022679"/>
    </source>
</evidence>
<evidence type="ECO:0000256" key="4">
    <source>
        <dbReference type="ARBA" id="ARBA00022741"/>
    </source>
</evidence>
<dbReference type="GO" id="GO:0006096">
    <property type="term" value="P:glycolytic process"/>
    <property type="evidence" value="ECO:0007669"/>
    <property type="project" value="InterPro"/>
</dbReference>
<dbReference type="EC" id="2.7.2.3" evidence="2 7"/>
<evidence type="ECO:0000313" key="8">
    <source>
        <dbReference type="EMBL" id="MBC8176745.1"/>
    </source>
</evidence>
<keyword evidence="4" id="KW-0547">Nucleotide-binding</keyword>
<dbReference type="PRINTS" id="PR00477">
    <property type="entry name" value="PHGLYCKINASE"/>
</dbReference>
<dbReference type="InterPro" id="IPR036043">
    <property type="entry name" value="Phosphoglycerate_kinase_sf"/>
</dbReference>
<dbReference type="AlphaFoldDB" id="A0A8J6MXP8"/>
<gene>
    <name evidence="8" type="ORF">H8E19_05020</name>
</gene>
<evidence type="ECO:0000256" key="5">
    <source>
        <dbReference type="ARBA" id="ARBA00022777"/>
    </source>
</evidence>
<keyword evidence="6" id="KW-0067">ATP-binding</keyword>
<evidence type="ECO:0000256" key="7">
    <source>
        <dbReference type="RuleBase" id="RU000532"/>
    </source>
</evidence>
<name>A0A8J6MXP8_9DELT</name>
<evidence type="ECO:0000256" key="1">
    <source>
        <dbReference type="ARBA" id="ARBA00000642"/>
    </source>
</evidence>
<dbReference type="InterPro" id="IPR015824">
    <property type="entry name" value="Phosphoglycerate_kinase_N"/>
</dbReference>
<protein>
    <recommendedName>
        <fullName evidence="2 7">Phosphoglycerate kinase</fullName>
        <ecNumber evidence="2 7">2.7.2.3</ecNumber>
    </recommendedName>
</protein>